<dbReference type="Proteomes" id="UP001404845">
    <property type="component" value="Unassembled WGS sequence"/>
</dbReference>
<keyword evidence="2" id="KW-1185">Reference proteome</keyword>
<dbReference type="RefSeq" id="WP_345971610.1">
    <property type="nucleotide sequence ID" value="NZ_JAQYXL010000001.1"/>
</dbReference>
<accession>A0ABU9ZFF1</accession>
<dbReference type="EMBL" id="JAQYXL010000001">
    <property type="protein sequence ID" value="MEN3230182.1"/>
    <property type="molecule type" value="Genomic_DNA"/>
</dbReference>
<name>A0ABU9ZFF1_9HYPH</name>
<organism evidence="1 2">
    <name type="scientific">Methylorubrum rhodesianum</name>
    <dbReference type="NCBI Taxonomy" id="29427"/>
    <lineage>
        <taxon>Bacteria</taxon>
        <taxon>Pseudomonadati</taxon>
        <taxon>Pseudomonadota</taxon>
        <taxon>Alphaproteobacteria</taxon>
        <taxon>Hyphomicrobiales</taxon>
        <taxon>Methylobacteriaceae</taxon>
        <taxon>Methylorubrum</taxon>
    </lineage>
</organism>
<sequence>MRWNEVFANCNSHSVPQPDVTLNDNIQPYWPESLFEVFNPGRIDEGVGGHETGDAGEPSGCDVAVEGALTVQAASTAERVSVWRKEAGAYSPLRYAHVQRHSIEIMSGIKDVNPSLSTVFIKGPDGAIIELLQRLPRP</sequence>
<gene>
    <name evidence="1" type="ORF">PUR21_21480</name>
</gene>
<proteinExistence type="predicted"/>
<comment type="caution">
    <text evidence="1">The sequence shown here is derived from an EMBL/GenBank/DDBJ whole genome shotgun (WGS) entry which is preliminary data.</text>
</comment>
<evidence type="ECO:0000313" key="2">
    <source>
        <dbReference type="Proteomes" id="UP001404845"/>
    </source>
</evidence>
<protein>
    <submittedName>
        <fullName evidence="1">Uncharacterized protein</fullName>
    </submittedName>
</protein>
<evidence type="ECO:0000313" key="1">
    <source>
        <dbReference type="EMBL" id="MEN3230182.1"/>
    </source>
</evidence>
<reference evidence="1 2" key="1">
    <citation type="journal article" date="2023" name="PLoS ONE">
        <title>Complete genome assembly of Hawai'i environmental nontuberculous mycobacteria reveals unexpected co-isolation with methylobacteria.</title>
        <authorList>
            <person name="Hendrix J."/>
            <person name="Epperson L.E."/>
            <person name="Tong E.I."/>
            <person name="Chan Y.L."/>
            <person name="Hasan N.A."/>
            <person name="Dawrs S.N."/>
            <person name="Norton G.J."/>
            <person name="Virdi R."/>
            <person name="Crooks J.L."/>
            <person name="Chan E.D."/>
            <person name="Honda J.R."/>
            <person name="Strong M."/>
        </authorList>
    </citation>
    <scope>NUCLEOTIDE SEQUENCE [LARGE SCALE GENOMIC DNA]</scope>
    <source>
        <strain evidence="1 2">NJH_HI01</strain>
    </source>
</reference>